<keyword evidence="1" id="KW-0143">Chaperone</keyword>
<evidence type="ECO:0000256" key="1">
    <source>
        <dbReference type="ARBA" id="ARBA00023186"/>
    </source>
</evidence>
<sequence length="216" mass="24019">MSIVMETDLLFAHGAALGFCANLFHPEFNRTLLHRCAEEGLSGSWPLPLTDETTRENQAAVLDALDTPTEEYLSAIEADNTALFIGPVEPVPMWESVWRTRERLLYGDCTEEVRLAYAQAGFTTPDDIHEPEDHLSLELTFLAALLIRSGQILEDGRPDAAAGELETARAFHHLHTSLWAFDCLREIGRLAATPFYRGAADLCARTLFSLEALFGR</sequence>
<dbReference type="InterPro" id="IPR020945">
    <property type="entry name" value="DMSO/NO3_reduct_chaperone"/>
</dbReference>
<evidence type="ECO:0008006" key="4">
    <source>
        <dbReference type="Google" id="ProtNLM"/>
    </source>
</evidence>
<dbReference type="InterPro" id="IPR050289">
    <property type="entry name" value="TorD/DmsD_chaperones"/>
</dbReference>
<dbReference type="Proteomes" id="UP000233293">
    <property type="component" value="Unassembled WGS sequence"/>
</dbReference>
<organism evidence="2 3">
    <name type="scientific">Telmatospirillum siberiense</name>
    <dbReference type="NCBI Taxonomy" id="382514"/>
    <lineage>
        <taxon>Bacteria</taxon>
        <taxon>Pseudomonadati</taxon>
        <taxon>Pseudomonadota</taxon>
        <taxon>Alphaproteobacteria</taxon>
        <taxon>Rhodospirillales</taxon>
        <taxon>Rhodospirillaceae</taxon>
        <taxon>Telmatospirillum</taxon>
    </lineage>
</organism>
<dbReference type="PANTHER" id="PTHR34227:SF1">
    <property type="entry name" value="DIMETHYL SULFOXIDE REDUCTASE CHAPERONE-RELATED"/>
    <property type="match status" value="1"/>
</dbReference>
<dbReference type="SUPFAM" id="SSF89155">
    <property type="entry name" value="TorD-like"/>
    <property type="match status" value="1"/>
</dbReference>
<dbReference type="EMBL" id="PIUM01000001">
    <property type="protein sequence ID" value="PKU26548.1"/>
    <property type="molecule type" value="Genomic_DNA"/>
</dbReference>
<dbReference type="AlphaFoldDB" id="A0A2N3Q1L2"/>
<protein>
    <recommendedName>
        <fullName evidence="4">Molecular chaperone TorD</fullName>
    </recommendedName>
</protein>
<dbReference type="Gene3D" id="1.10.3480.10">
    <property type="entry name" value="TorD-like"/>
    <property type="match status" value="1"/>
</dbReference>
<evidence type="ECO:0000313" key="3">
    <source>
        <dbReference type="Proteomes" id="UP000233293"/>
    </source>
</evidence>
<dbReference type="Pfam" id="PF02613">
    <property type="entry name" value="Nitrate_red_del"/>
    <property type="match status" value="1"/>
</dbReference>
<dbReference type="InterPro" id="IPR036411">
    <property type="entry name" value="TorD-like_sf"/>
</dbReference>
<reference evidence="3" key="1">
    <citation type="submission" date="2017-12" db="EMBL/GenBank/DDBJ databases">
        <title>Draft genome sequence of Telmatospirillum siberiense 26-4b1T, an acidotolerant peatland alphaproteobacterium potentially involved in sulfur cycling.</title>
        <authorList>
            <person name="Hausmann B."/>
            <person name="Pjevac P."/>
            <person name="Schreck K."/>
            <person name="Herbold C.W."/>
            <person name="Daims H."/>
            <person name="Wagner M."/>
            <person name="Pester M."/>
            <person name="Loy A."/>
        </authorList>
    </citation>
    <scope>NUCLEOTIDE SEQUENCE [LARGE SCALE GENOMIC DNA]</scope>
    <source>
        <strain evidence="3">26-4b1</strain>
    </source>
</reference>
<name>A0A2N3Q1L2_9PROT</name>
<comment type="caution">
    <text evidence="2">The sequence shown here is derived from an EMBL/GenBank/DDBJ whole genome shotgun (WGS) entry which is preliminary data.</text>
</comment>
<accession>A0A2N3Q1L2</accession>
<gene>
    <name evidence="2" type="ORF">CWS72_01520</name>
</gene>
<dbReference type="PANTHER" id="PTHR34227">
    <property type="entry name" value="CHAPERONE PROTEIN YCDY"/>
    <property type="match status" value="1"/>
</dbReference>
<keyword evidence="3" id="KW-1185">Reference proteome</keyword>
<evidence type="ECO:0000313" key="2">
    <source>
        <dbReference type="EMBL" id="PKU26548.1"/>
    </source>
</evidence>
<proteinExistence type="predicted"/>